<dbReference type="CDD" id="cd02573">
    <property type="entry name" value="PseudoU_synth_EcTruB"/>
    <property type="match status" value="1"/>
</dbReference>
<dbReference type="PANTHER" id="PTHR13767">
    <property type="entry name" value="TRNA-PSEUDOURIDINE SYNTHASE"/>
    <property type="match status" value="1"/>
</dbReference>
<dbReference type="STRING" id="749551.HMPREF9555_01269"/>
<sequence length="292" mass="32191">MDGFINVLKPPGMSSHDVIDVVRRIFKQKRVGHAGTLDPAAAGVLPVALGRAARLIEYMEIADKSYRAELSFGCATDTGDVYGTVTESLPAFSFPPEDVVIKTLVDFIGKIAQRPPVHSAIKIGGMRAYDLARRGTEIEVPVRRVEIYGVALLAYNPARHSILFDVDCSKGTYIRSLCMDIGAKLGLPALLRFLLRTRVGEFYLSDAYTLEELAEVCGEALRAPDEVLWHIPRYELAPTRVKAFYSGLSTTDRNVPLNEGLYRVYSGSVFLGIGRYDAAAQEMYPEKAFPPL</sequence>
<evidence type="ECO:0000256" key="4">
    <source>
        <dbReference type="ARBA" id="ARBA00023235"/>
    </source>
</evidence>
<dbReference type="SUPFAM" id="SSF55120">
    <property type="entry name" value="Pseudouridine synthase"/>
    <property type="match status" value="1"/>
</dbReference>
<dbReference type="GO" id="GO:0160148">
    <property type="term" value="F:tRNA pseudouridine(55) synthase activity"/>
    <property type="evidence" value="ECO:0007669"/>
    <property type="project" value="UniProtKB-EC"/>
</dbReference>
<evidence type="ECO:0000259" key="6">
    <source>
        <dbReference type="Pfam" id="PF01509"/>
    </source>
</evidence>
<evidence type="ECO:0000256" key="3">
    <source>
        <dbReference type="ARBA" id="ARBA00022694"/>
    </source>
</evidence>
<keyword evidence="3 5" id="KW-0819">tRNA processing</keyword>
<dbReference type="GO" id="GO:0031119">
    <property type="term" value="P:tRNA pseudouridine synthesis"/>
    <property type="evidence" value="ECO:0007669"/>
    <property type="project" value="UniProtKB-UniRule"/>
</dbReference>
<dbReference type="PANTHER" id="PTHR13767:SF2">
    <property type="entry name" value="PSEUDOURIDYLATE SYNTHASE TRUB1"/>
    <property type="match status" value="1"/>
</dbReference>
<evidence type="ECO:0000313" key="9">
    <source>
        <dbReference type="Proteomes" id="UP000004633"/>
    </source>
</evidence>
<feature type="domain" description="Pseudouridine synthase II N-terminal" evidence="6">
    <location>
        <begin position="23"/>
        <end position="174"/>
    </location>
</feature>
<dbReference type="Proteomes" id="UP000004633">
    <property type="component" value="Unassembled WGS sequence"/>
</dbReference>
<comment type="function">
    <text evidence="5">Responsible for synthesis of pseudouridine from uracil-55 in the psi GC loop of transfer RNAs.</text>
</comment>
<dbReference type="EMBL" id="AECV01000023">
    <property type="protein sequence ID" value="EFW29459.1"/>
    <property type="molecule type" value="Genomic_DNA"/>
</dbReference>
<dbReference type="InterPro" id="IPR014780">
    <property type="entry name" value="tRNA_psdUridine_synth_TruB"/>
</dbReference>
<dbReference type="InterPro" id="IPR002501">
    <property type="entry name" value="PsdUridine_synth_N"/>
</dbReference>
<evidence type="ECO:0000256" key="1">
    <source>
        <dbReference type="ARBA" id="ARBA00000385"/>
    </source>
</evidence>
<dbReference type="Pfam" id="PF01509">
    <property type="entry name" value="TruB_N"/>
    <property type="match status" value="1"/>
</dbReference>
<evidence type="ECO:0000313" key="8">
    <source>
        <dbReference type="EMBL" id="EFW29459.1"/>
    </source>
</evidence>
<feature type="active site" description="Nucleophile" evidence="5">
    <location>
        <position position="38"/>
    </location>
</feature>
<dbReference type="EC" id="5.4.99.25" evidence="5"/>
<dbReference type="InterPro" id="IPR020103">
    <property type="entry name" value="PsdUridine_synth_cat_dom_sf"/>
</dbReference>
<dbReference type="Pfam" id="PF16198">
    <property type="entry name" value="TruB_C_2"/>
    <property type="match status" value="1"/>
</dbReference>
<dbReference type="GO" id="GO:1990481">
    <property type="term" value="P:mRNA pseudouridine synthesis"/>
    <property type="evidence" value="ECO:0007669"/>
    <property type="project" value="TreeGrafter"/>
</dbReference>
<evidence type="ECO:0000259" key="7">
    <source>
        <dbReference type="Pfam" id="PF16198"/>
    </source>
</evidence>
<evidence type="ECO:0000256" key="2">
    <source>
        <dbReference type="ARBA" id="ARBA00005642"/>
    </source>
</evidence>
<evidence type="ECO:0000256" key="5">
    <source>
        <dbReference type="HAMAP-Rule" id="MF_01080"/>
    </source>
</evidence>
<feature type="domain" description="tRNA pseudouridylate synthase B C-terminal" evidence="7">
    <location>
        <begin position="175"/>
        <end position="217"/>
    </location>
</feature>
<comment type="similarity">
    <text evidence="2 5">Belongs to the pseudouridine synthase TruB family. Type 1 subfamily.</text>
</comment>
<dbReference type="NCBIfam" id="TIGR00431">
    <property type="entry name" value="TruB"/>
    <property type="match status" value="1"/>
</dbReference>
<organism evidence="8 9">
    <name type="scientific">Selenomonas artemidis F0399</name>
    <dbReference type="NCBI Taxonomy" id="749551"/>
    <lineage>
        <taxon>Bacteria</taxon>
        <taxon>Bacillati</taxon>
        <taxon>Bacillota</taxon>
        <taxon>Negativicutes</taxon>
        <taxon>Selenomonadales</taxon>
        <taxon>Selenomonadaceae</taxon>
        <taxon>Selenomonas</taxon>
    </lineage>
</organism>
<comment type="caution">
    <text evidence="8">The sequence shown here is derived from an EMBL/GenBank/DDBJ whole genome shotgun (WGS) entry which is preliminary data.</text>
</comment>
<protein>
    <recommendedName>
        <fullName evidence="5">tRNA pseudouridine synthase B</fullName>
        <ecNumber evidence="5">5.4.99.25</ecNumber>
    </recommendedName>
    <alternativeName>
        <fullName evidence="5">tRNA pseudouridine(55) synthase</fullName>
        <shortName evidence="5">Psi55 synthase</shortName>
    </alternativeName>
    <alternativeName>
        <fullName evidence="5">tRNA pseudouridylate synthase</fullName>
    </alternativeName>
    <alternativeName>
        <fullName evidence="5">tRNA-uridine isomerase</fullName>
    </alternativeName>
</protein>
<dbReference type="RefSeq" id="WP_009349927.1">
    <property type="nucleotide sequence ID" value="NZ_GL638136.1"/>
</dbReference>
<keyword evidence="4 5" id="KW-0413">Isomerase</keyword>
<dbReference type="InterPro" id="IPR032819">
    <property type="entry name" value="TruB_C"/>
</dbReference>
<name>E7N2P8_9FIRM</name>
<accession>E7N2P8</accession>
<keyword evidence="9" id="KW-1185">Reference proteome</keyword>
<dbReference type="HAMAP" id="MF_01080">
    <property type="entry name" value="TruB_bact"/>
    <property type="match status" value="1"/>
</dbReference>
<dbReference type="HOGENOM" id="CLU_032087_0_1_9"/>
<proteinExistence type="inferred from homology"/>
<dbReference type="AlphaFoldDB" id="E7N2P8"/>
<dbReference type="GO" id="GO:0003723">
    <property type="term" value="F:RNA binding"/>
    <property type="evidence" value="ECO:0007669"/>
    <property type="project" value="InterPro"/>
</dbReference>
<gene>
    <name evidence="5 8" type="primary">truB</name>
    <name evidence="8" type="ORF">HMPREF9555_01269</name>
</gene>
<comment type="catalytic activity">
    <reaction evidence="1 5">
        <text>uridine(55) in tRNA = pseudouridine(55) in tRNA</text>
        <dbReference type="Rhea" id="RHEA:42532"/>
        <dbReference type="Rhea" id="RHEA-COMP:10101"/>
        <dbReference type="Rhea" id="RHEA-COMP:10102"/>
        <dbReference type="ChEBI" id="CHEBI:65314"/>
        <dbReference type="ChEBI" id="CHEBI:65315"/>
        <dbReference type="EC" id="5.4.99.25"/>
    </reaction>
</comment>
<reference evidence="8 9" key="1">
    <citation type="submission" date="2010-08" db="EMBL/GenBank/DDBJ databases">
        <authorList>
            <person name="Weinstock G."/>
            <person name="Sodergren E."/>
            <person name="Clifton S."/>
            <person name="Fulton L."/>
            <person name="Fulton B."/>
            <person name="Courtney L."/>
            <person name="Fronick C."/>
            <person name="Harrison M."/>
            <person name="Strong C."/>
            <person name="Farmer C."/>
            <person name="Delahaunty K."/>
            <person name="Markovic C."/>
            <person name="Hall O."/>
            <person name="Minx P."/>
            <person name="Tomlinson C."/>
            <person name="Mitreva M."/>
            <person name="Hou S."/>
            <person name="Chen J."/>
            <person name="Wollam A."/>
            <person name="Pepin K.H."/>
            <person name="Johnson M."/>
            <person name="Bhonagiri V."/>
            <person name="Zhang X."/>
            <person name="Suruliraj S."/>
            <person name="Warren W."/>
            <person name="Chinwalla A."/>
            <person name="Mardis E.R."/>
            <person name="Wilson R.K."/>
        </authorList>
    </citation>
    <scope>NUCLEOTIDE SEQUENCE [LARGE SCALE GENOMIC DNA]</scope>
    <source>
        <strain evidence="8 9">F0399</strain>
    </source>
</reference>
<dbReference type="Gene3D" id="3.30.2350.10">
    <property type="entry name" value="Pseudouridine synthase"/>
    <property type="match status" value="1"/>
</dbReference>